<sequence length="204" mass="23823">MEAYKMQLIVGDVIGILKELQVDRVRIVAHDWGASLGWTISSLFPKLVEKFVPISVGHPNINFNTQIDQWEKSWYVFMFQSQFAEDFLAKNNWEVFREWTRMHNEQDKWIYELSRPGALTAALNWYRANASLKLYIKKPVLPNINASTLGIWSSFDAYLTEAKMIQSGECVDGTWRYERLTGSHWVPLDQPEKLNELLIEFFGN</sequence>
<dbReference type="EMBL" id="JAMQCR010000002">
    <property type="protein sequence ID" value="MCM2534267.1"/>
    <property type="molecule type" value="Genomic_DNA"/>
</dbReference>
<dbReference type="Proteomes" id="UP001523262">
    <property type="component" value="Unassembled WGS sequence"/>
</dbReference>
<dbReference type="Gene3D" id="3.40.50.1820">
    <property type="entry name" value="alpha/beta hydrolase"/>
    <property type="match status" value="1"/>
</dbReference>
<dbReference type="GO" id="GO:0016787">
    <property type="term" value="F:hydrolase activity"/>
    <property type="evidence" value="ECO:0007669"/>
    <property type="project" value="UniProtKB-KW"/>
</dbReference>
<keyword evidence="1" id="KW-0378">Hydrolase</keyword>
<gene>
    <name evidence="1" type="ORF">NDK43_20340</name>
</gene>
<protein>
    <submittedName>
        <fullName evidence="1">Alpha/beta hydrolase</fullName>
    </submittedName>
</protein>
<dbReference type="InterPro" id="IPR029058">
    <property type="entry name" value="AB_hydrolase_fold"/>
</dbReference>
<dbReference type="SUPFAM" id="SSF53474">
    <property type="entry name" value="alpha/beta-Hydrolases"/>
    <property type="match status" value="1"/>
</dbReference>
<proteinExistence type="predicted"/>
<reference evidence="1 2" key="1">
    <citation type="submission" date="2022-06" db="EMBL/GenBank/DDBJ databases">
        <authorList>
            <person name="Jeon C.O."/>
        </authorList>
    </citation>
    <scope>NUCLEOTIDE SEQUENCE [LARGE SCALE GENOMIC DNA]</scope>
    <source>
        <strain evidence="1 2">KCTC 13943</strain>
    </source>
</reference>
<name>A0ABT0WD76_9BACI</name>
<comment type="caution">
    <text evidence="1">The sequence shown here is derived from an EMBL/GenBank/DDBJ whole genome shotgun (WGS) entry which is preliminary data.</text>
</comment>
<accession>A0ABT0WD76</accession>
<evidence type="ECO:0000313" key="2">
    <source>
        <dbReference type="Proteomes" id="UP001523262"/>
    </source>
</evidence>
<keyword evidence="2" id="KW-1185">Reference proteome</keyword>
<dbReference type="PANTHER" id="PTHR43329">
    <property type="entry name" value="EPOXIDE HYDROLASE"/>
    <property type="match status" value="1"/>
</dbReference>
<evidence type="ECO:0000313" key="1">
    <source>
        <dbReference type="EMBL" id="MCM2534267.1"/>
    </source>
</evidence>
<organism evidence="1 2">
    <name type="scientific">Neobacillus pocheonensis</name>
    <dbReference type="NCBI Taxonomy" id="363869"/>
    <lineage>
        <taxon>Bacteria</taxon>
        <taxon>Bacillati</taxon>
        <taxon>Bacillota</taxon>
        <taxon>Bacilli</taxon>
        <taxon>Bacillales</taxon>
        <taxon>Bacillaceae</taxon>
        <taxon>Neobacillus</taxon>
    </lineage>
</organism>